<dbReference type="AlphaFoldDB" id="A0A3B0THM3"/>
<reference evidence="2" key="1">
    <citation type="submission" date="2018-06" db="EMBL/GenBank/DDBJ databases">
        <authorList>
            <person name="Zhirakovskaya E."/>
        </authorList>
    </citation>
    <scope>NUCLEOTIDE SEQUENCE</scope>
</reference>
<sequence length="168" mass="18187">MGQQPNIELELSDLPRPTTKVGVSRRWTPTRPGDIATPEQMPTGPGFGRPGPDTGYVLKLIDNADFSIADDENHHNVEYALALIAGARASRYMRGPTLEDVEVALTIAGFRADDTGAMVEVRKAAFANVSHDNARARALVDAIPEPVLLETPAQIAARMQTGERFLPN</sequence>
<gene>
    <name evidence="2" type="ORF">MNBD_ACTINO02-189</name>
</gene>
<accession>A0A3B0THM3</accession>
<organism evidence="2">
    <name type="scientific">hydrothermal vent metagenome</name>
    <dbReference type="NCBI Taxonomy" id="652676"/>
    <lineage>
        <taxon>unclassified sequences</taxon>
        <taxon>metagenomes</taxon>
        <taxon>ecological metagenomes</taxon>
    </lineage>
</organism>
<evidence type="ECO:0000256" key="1">
    <source>
        <dbReference type="SAM" id="MobiDB-lite"/>
    </source>
</evidence>
<feature type="region of interest" description="Disordered" evidence="1">
    <location>
        <begin position="1"/>
        <end position="49"/>
    </location>
</feature>
<name>A0A3B0THM3_9ZZZZ</name>
<dbReference type="EMBL" id="UOEK01000446">
    <property type="protein sequence ID" value="VAW08164.1"/>
    <property type="molecule type" value="Genomic_DNA"/>
</dbReference>
<protein>
    <submittedName>
        <fullName evidence="2">Uncharacterized protein</fullName>
    </submittedName>
</protein>
<evidence type="ECO:0000313" key="2">
    <source>
        <dbReference type="EMBL" id="VAW08164.1"/>
    </source>
</evidence>
<proteinExistence type="predicted"/>